<gene>
    <name evidence="1" type="ORF">NADRNF5_1700</name>
</gene>
<proteinExistence type="predicted"/>
<name>A0A0D5C4C0_9ARCH</name>
<keyword evidence="2" id="KW-1185">Reference proteome</keyword>
<reference evidence="2" key="1">
    <citation type="submission" date="2015-03" db="EMBL/GenBank/DDBJ databases">
        <title>Characterization of two novel Thaumarchaeota isolated from the Northern Adriatic Sea.</title>
        <authorList>
            <person name="Bayer B."/>
            <person name="Vojvoda J."/>
            <person name="Offre P."/>
            <person name="Srivastava A."/>
            <person name="Elisabeth N."/>
            <person name="Garcia J.A.L."/>
            <person name="Schleper C."/>
            <person name="Herndl G.J."/>
        </authorList>
    </citation>
    <scope>NUCLEOTIDE SEQUENCE [LARGE SCALE GENOMIC DNA]</scope>
    <source>
        <strain evidence="2">NF5</strain>
    </source>
</reference>
<dbReference type="STRING" id="1580092.NADRNF5_1700"/>
<evidence type="ECO:0000313" key="2">
    <source>
        <dbReference type="Proteomes" id="UP000032408"/>
    </source>
</evidence>
<protein>
    <submittedName>
        <fullName evidence="1">Uncharacterized protein</fullName>
    </submittedName>
</protein>
<sequence length="40" mass="4583">MQKIKCLKCGNPETEILRCGKFAQDVLFCPYCDDICNKLT</sequence>
<dbReference type="Proteomes" id="UP000032408">
    <property type="component" value="Chromosome"/>
</dbReference>
<accession>A0A0D5C4C0</accession>
<evidence type="ECO:0000313" key="1">
    <source>
        <dbReference type="EMBL" id="AJW71378.1"/>
    </source>
</evidence>
<dbReference type="AlphaFoldDB" id="A0A0D5C4C0"/>
<organism evidence="1 2">
    <name type="scientific">Nitrosopumilus adriaticus</name>
    <dbReference type="NCBI Taxonomy" id="1580092"/>
    <lineage>
        <taxon>Archaea</taxon>
        <taxon>Nitrososphaerota</taxon>
        <taxon>Nitrososphaeria</taxon>
        <taxon>Nitrosopumilales</taxon>
        <taxon>Nitrosopumilaceae</taxon>
        <taxon>Nitrosopumilus</taxon>
    </lineage>
</organism>
<dbReference type="KEGG" id="nin:NADRNF5_1700"/>
<dbReference type="HOGENOM" id="CLU_3282679_0_0_2"/>
<reference evidence="1 2" key="2">
    <citation type="journal article" date="2016" name="ISME J.">
        <title>Physiological and genomic characterization of two novel marine thaumarchaeal strains indicates niche differentiation.</title>
        <authorList>
            <person name="Bayer B."/>
            <person name="Vojvoda J."/>
            <person name="Offre P."/>
            <person name="Alves R.J."/>
            <person name="Elisabeth N.H."/>
            <person name="Garcia J.A."/>
            <person name="Volland J.M."/>
            <person name="Srivastava A."/>
            <person name="Schleper C."/>
            <person name="Herndl G.J."/>
        </authorList>
    </citation>
    <scope>NUCLEOTIDE SEQUENCE [LARGE SCALE GENOMIC DNA]</scope>
    <source>
        <strain evidence="1 2">NF5</strain>
    </source>
</reference>
<dbReference type="EMBL" id="CP011070">
    <property type="protein sequence ID" value="AJW71378.1"/>
    <property type="molecule type" value="Genomic_DNA"/>
</dbReference>